<gene>
    <name evidence="1" type="ORF">IMCC3135_02420</name>
</gene>
<dbReference type="Proteomes" id="UP000250079">
    <property type="component" value="Chromosome"/>
</dbReference>
<dbReference type="EMBL" id="CP018632">
    <property type="protein sequence ID" value="ASJ70597.1"/>
    <property type="molecule type" value="Genomic_DNA"/>
</dbReference>
<evidence type="ECO:0000313" key="2">
    <source>
        <dbReference type="Proteomes" id="UP000250079"/>
    </source>
</evidence>
<organism evidence="1 2">
    <name type="scientific">Granulosicoccus antarcticus IMCC3135</name>
    <dbReference type="NCBI Taxonomy" id="1192854"/>
    <lineage>
        <taxon>Bacteria</taxon>
        <taxon>Pseudomonadati</taxon>
        <taxon>Pseudomonadota</taxon>
        <taxon>Gammaproteobacteria</taxon>
        <taxon>Chromatiales</taxon>
        <taxon>Granulosicoccaceae</taxon>
        <taxon>Granulosicoccus</taxon>
    </lineage>
</organism>
<sequence>MVWTPNSSEVRKSEILGRRVYMAPVFDASDRLRVDHFYDNRLENDLSVDRLGEGQALAKVKVQLAPKAKEDNAAHPFKGWAGLKVKSLVVPAKTAVSLLPTPLVDNAYHADISREDYRTASAAYALAFRLREVSESDFTELLVDGNIAVADVKPVEVATEVSANVTTEAPQIALPRWWAIFSKFLPSGKS</sequence>
<name>A0A2Z2NSN1_9GAMM</name>
<keyword evidence="2" id="KW-1185">Reference proteome</keyword>
<reference evidence="1 2" key="1">
    <citation type="submission" date="2016-12" db="EMBL/GenBank/DDBJ databases">
        <authorList>
            <person name="Song W.-J."/>
            <person name="Kurnit D.M."/>
        </authorList>
    </citation>
    <scope>NUCLEOTIDE SEQUENCE [LARGE SCALE GENOMIC DNA]</scope>
    <source>
        <strain evidence="1 2">IMCC3135</strain>
    </source>
</reference>
<accession>A0A2Z2NSN1</accession>
<proteinExistence type="predicted"/>
<dbReference type="KEGG" id="gai:IMCC3135_02420"/>
<dbReference type="AlphaFoldDB" id="A0A2Z2NSN1"/>
<evidence type="ECO:0000313" key="1">
    <source>
        <dbReference type="EMBL" id="ASJ70597.1"/>
    </source>
</evidence>
<protein>
    <submittedName>
        <fullName evidence="1">Uncharacterized protein</fullName>
    </submittedName>
</protein>